<gene>
    <name evidence="2" type="ORF">KY290_003126</name>
</gene>
<keyword evidence="1" id="KW-0472">Membrane</keyword>
<evidence type="ECO:0000313" key="3">
    <source>
        <dbReference type="Proteomes" id="UP000826656"/>
    </source>
</evidence>
<keyword evidence="1" id="KW-0812">Transmembrane</keyword>
<dbReference type="EMBL" id="JAIVGD010000001">
    <property type="protein sequence ID" value="KAH0783528.1"/>
    <property type="molecule type" value="Genomic_DNA"/>
</dbReference>
<evidence type="ECO:0000313" key="2">
    <source>
        <dbReference type="EMBL" id="KAH0783528.1"/>
    </source>
</evidence>
<organism evidence="2 3">
    <name type="scientific">Solanum tuberosum</name>
    <name type="common">Potato</name>
    <dbReference type="NCBI Taxonomy" id="4113"/>
    <lineage>
        <taxon>Eukaryota</taxon>
        <taxon>Viridiplantae</taxon>
        <taxon>Streptophyta</taxon>
        <taxon>Embryophyta</taxon>
        <taxon>Tracheophyta</taxon>
        <taxon>Spermatophyta</taxon>
        <taxon>Magnoliopsida</taxon>
        <taxon>eudicotyledons</taxon>
        <taxon>Gunneridae</taxon>
        <taxon>Pentapetalae</taxon>
        <taxon>asterids</taxon>
        <taxon>lamiids</taxon>
        <taxon>Solanales</taxon>
        <taxon>Solanaceae</taxon>
        <taxon>Solanoideae</taxon>
        <taxon>Solaneae</taxon>
        <taxon>Solanum</taxon>
    </lineage>
</organism>
<name>A0ABQ7WS30_SOLTU</name>
<keyword evidence="1" id="KW-1133">Transmembrane helix</keyword>
<reference evidence="2 3" key="1">
    <citation type="journal article" date="2021" name="bioRxiv">
        <title>Chromosome-scale and haplotype-resolved genome assembly of a tetraploid potato cultivar.</title>
        <authorList>
            <person name="Sun H."/>
            <person name="Jiao W.-B."/>
            <person name="Krause K."/>
            <person name="Campoy J.A."/>
            <person name="Goel M."/>
            <person name="Folz-Donahue K."/>
            <person name="Kukat C."/>
            <person name="Huettel B."/>
            <person name="Schneeberger K."/>
        </authorList>
    </citation>
    <scope>NUCLEOTIDE SEQUENCE [LARGE SCALE GENOMIC DNA]</scope>
    <source>
        <strain evidence="2">SolTubOtavaFocal</strain>
        <tissue evidence="2">Leaves</tissue>
    </source>
</reference>
<evidence type="ECO:0000256" key="1">
    <source>
        <dbReference type="SAM" id="Phobius"/>
    </source>
</evidence>
<keyword evidence="3" id="KW-1185">Reference proteome</keyword>
<comment type="caution">
    <text evidence="2">The sequence shown here is derived from an EMBL/GenBank/DDBJ whole genome shotgun (WGS) entry which is preliminary data.</text>
</comment>
<dbReference type="Proteomes" id="UP000826656">
    <property type="component" value="Unassembled WGS sequence"/>
</dbReference>
<accession>A0ABQ7WS30</accession>
<feature type="transmembrane region" description="Helical" evidence="1">
    <location>
        <begin position="54"/>
        <end position="76"/>
    </location>
</feature>
<protein>
    <submittedName>
        <fullName evidence="2">Uncharacterized protein</fullName>
    </submittedName>
</protein>
<sequence>MLEGTSMEASMWRYYSDCLAKENQMSDTDLFNKQETGLLQLSSHMLGGGSQVKYWFICLAAIIYKGCEVVTSWTFLVQ</sequence>
<proteinExistence type="predicted"/>